<keyword evidence="2" id="KW-1185">Reference proteome</keyword>
<comment type="caution">
    <text evidence="1">The sequence shown here is derived from an EMBL/GenBank/DDBJ whole genome shotgun (WGS) entry which is preliminary data.</text>
</comment>
<accession>A0A3A5JIN3</accession>
<dbReference type="Proteomes" id="UP000272706">
    <property type="component" value="Unassembled WGS sequence"/>
</dbReference>
<evidence type="ECO:0008006" key="3">
    <source>
        <dbReference type="Google" id="ProtNLM"/>
    </source>
</evidence>
<protein>
    <recommendedName>
        <fullName evidence="3">Antifreeze protein</fullName>
    </recommendedName>
</protein>
<evidence type="ECO:0000313" key="2">
    <source>
        <dbReference type="Proteomes" id="UP000272706"/>
    </source>
</evidence>
<name>A0A3A5JIN3_9HYPH</name>
<feature type="non-terminal residue" evidence="1">
    <location>
        <position position="94"/>
    </location>
</feature>
<evidence type="ECO:0000313" key="1">
    <source>
        <dbReference type="EMBL" id="RJT14580.1"/>
    </source>
</evidence>
<proteinExistence type="predicted"/>
<gene>
    <name evidence="1" type="ORF">D3227_40945</name>
</gene>
<sequence>KATTKAAAEDGKGLSMADCSAKYQAAKASNSLGGKKWNDFRKTECAAGATAAAEPAKATTKAAAEDGKGLSMADCSAKYQAAKASNSLGGKKWN</sequence>
<organism evidence="1 2">
    <name type="scientific">Mesorhizobium waimense</name>
    <dbReference type="NCBI Taxonomy" id="1300307"/>
    <lineage>
        <taxon>Bacteria</taxon>
        <taxon>Pseudomonadati</taxon>
        <taxon>Pseudomonadota</taxon>
        <taxon>Alphaproteobacteria</taxon>
        <taxon>Hyphomicrobiales</taxon>
        <taxon>Phyllobacteriaceae</taxon>
        <taxon>Mesorhizobium</taxon>
    </lineage>
</organism>
<reference evidence="1 2" key="1">
    <citation type="submission" date="2018-09" db="EMBL/GenBank/DDBJ databases">
        <title>Mesorhizobium carmichaelinearum sp. nov. isolated from Carmichaelinea spp. root nodules in New Zealand.</title>
        <authorList>
            <person name="De Meyer S.E."/>
        </authorList>
    </citation>
    <scope>NUCLEOTIDE SEQUENCE [LARGE SCALE GENOMIC DNA]</scope>
    <source>
        <strain evidence="1 2">ICMP19557</strain>
    </source>
</reference>
<dbReference type="EMBL" id="QZWZ01000265">
    <property type="protein sequence ID" value="RJT14580.1"/>
    <property type="molecule type" value="Genomic_DNA"/>
</dbReference>
<feature type="non-terminal residue" evidence="1">
    <location>
        <position position="1"/>
    </location>
</feature>
<dbReference type="AlphaFoldDB" id="A0A3A5JIN3"/>